<protein>
    <submittedName>
        <fullName evidence="1">Uncharacterized protein</fullName>
    </submittedName>
</protein>
<reference evidence="1 2" key="1">
    <citation type="submission" date="2017-07" db="EMBL/GenBank/DDBJ databases">
        <title>Draft Genome Sequences of Select Purple Nonsulfur Bacteria.</title>
        <authorList>
            <person name="Lasarre B."/>
            <person name="Mckinlay J.B."/>
        </authorList>
    </citation>
    <scope>NUCLEOTIDE SEQUENCE [LARGE SCALE GENOMIC DNA]</scope>
    <source>
        <strain evidence="1 2">DSM 5909</strain>
    </source>
</reference>
<organism evidence="1 2">
    <name type="scientific">Rhodoplanes roseus</name>
    <dbReference type="NCBI Taxonomy" id="29409"/>
    <lineage>
        <taxon>Bacteria</taxon>
        <taxon>Pseudomonadati</taxon>
        <taxon>Pseudomonadota</taxon>
        <taxon>Alphaproteobacteria</taxon>
        <taxon>Hyphomicrobiales</taxon>
        <taxon>Nitrobacteraceae</taxon>
        <taxon>Rhodoplanes</taxon>
    </lineage>
</organism>
<dbReference type="AlphaFoldDB" id="A0A327KYJ8"/>
<keyword evidence="2" id="KW-1185">Reference proteome</keyword>
<dbReference type="Proteomes" id="UP000249130">
    <property type="component" value="Unassembled WGS sequence"/>
</dbReference>
<comment type="caution">
    <text evidence="1">The sequence shown here is derived from an EMBL/GenBank/DDBJ whole genome shotgun (WGS) entry which is preliminary data.</text>
</comment>
<evidence type="ECO:0000313" key="2">
    <source>
        <dbReference type="Proteomes" id="UP000249130"/>
    </source>
</evidence>
<sequence>MAVPPGAVVRTGYVDLFAVRLACRERMAVGDVKAAFERRLQLGDHQPWPCPRGHWEGDTFVLVDGRHEYVAALMLGHEHILVAWCER</sequence>
<dbReference type="OrthoDB" id="8451845at2"/>
<dbReference type="EMBL" id="NPEX01000137">
    <property type="protein sequence ID" value="RAI42655.1"/>
    <property type="molecule type" value="Genomic_DNA"/>
</dbReference>
<evidence type="ECO:0000313" key="1">
    <source>
        <dbReference type="EMBL" id="RAI42655.1"/>
    </source>
</evidence>
<proteinExistence type="predicted"/>
<name>A0A327KYJ8_9BRAD</name>
<gene>
    <name evidence="1" type="ORF">CH341_18425</name>
</gene>
<accession>A0A327KYJ8</accession>